<feature type="region of interest" description="Disordered" evidence="1">
    <location>
        <begin position="1"/>
        <end position="24"/>
    </location>
</feature>
<feature type="compositionally biased region" description="Basic and acidic residues" evidence="1">
    <location>
        <begin position="89"/>
        <end position="100"/>
    </location>
</feature>
<feature type="compositionally biased region" description="Basic and acidic residues" evidence="1">
    <location>
        <begin position="1"/>
        <end position="10"/>
    </location>
</feature>
<comment type="caution">
    <text evidence="2">The sequence shown here is derived from an EMBL/GenBank/DDBJ whole genome shotgun (WGS) entry which is preliminary data.</text>
</comment>
<keyword evidence="3" id="KW-1185">Reference proteome</keyword>
<evidence type="ECO:0000256" key="1">
    <source>
        <dbReference type="SAM" id="MobiDB-lite"/>
    </source>
</evidence>
<dbReference type="Proteomes" id="UP001311232">
    <property type="component" value="Unassembled WGS sequence"/>
</dbReference>
<evidence type="ECO:0000313" key="2">
    <source>
        <dbReference type="EMBL" id="KAK5624027.1"/>
    </source>
</evidence>
<accession>A0AAV9SRV2</accession>
<organism evidence="2 3">
    <name type="scientific">Crenichthys baileyi</name>
    <name type="common">White River springfish</name>
    <dbReference type="NCBI Taxonomy" id="28760"/>
    <lineage>
        <taxon>Eukaryota</taxon>
        <taxon>Metazoa</taxon>
        <taxon>Chordata</taxon>
        <taxon>Craniata</taxon>
        <taxon>Vertebrata</taxon>
        <taxon>Euteleostomi</taxon>
        <taxon>Actinopterygii</taxon>
        <taxon>Neopterygii</taxon>
        <taxon>Teleostei</taxon>
        <taxon>Neoteleostei</taxon>
        <taxon>Acanthomorphata</taxon>
        <taxon>Ovalentaria</taxon>
        <taxon>Atherinomorphae</taxon>
        <taxon>Cyprinodontiformes</taxon>
        <taxon>Goodeidae</taxon>
        <taxon>Crenichthys</taxon>
    </lineage>
</organism>
<name>A0AAV9SRV2_9TELE</name>
<feature type="region of interest" description="Disordered" evidence="1">
    <location>
        <begin position="78"/>
        <end position="100"/>
    </location>
</feature>
<evidence type="ECO:0000313" key="3">
    <source>
        <dbReference type="Proteomes" id="UP001311232"/>
    </source>
</evidence>
<protein>
    <submittedName>
        <fullName evidence="2">Uncharacterized protein</fullName>
    </submittedName>
</protein>
<dbReference type="EMBL" id="JAHHUM010000006">
    <property type="protein sequence ID" value="KAK5624027.1"/>
    <property type="molecule type" value="Genomic_DNA"/>
</dbReference>
<gene>
    <name evidence="2" type="ORF">CRENBAI_019903</name>
</gene>
<proteinExistence type="predicted"/>
<sequence length="100" mass="11342">MQRWKEDWRKKNTHSPPSSSPPPASLTFYLFLSSFLLLPFSPFPSSPMGWGWEGSICKEERERSSFNLPHSCDHLQLEAPFSSASNQIGEREGEGEKGKV</sequence>
<reference evidence="2 3" key="1">
    <citation type="submission" date="2021-06" db="EMBL/GenBank/DDBJ databases">
        <authorList>
            <person name="Palmer J.M."/>
        </authorList>
    </citation>
    <scope>NUCLEOTIDE SEQUENCE [LARGE SCALE GENOMIC DNA]</scope>
    <source>
        <strain evidence="2 3">MEX-2019</strain>
        <tissue evidence="2">Muscle</tissue>
    </source>
</reference>
<dbReference type="AlphaFoldDB" id="A0AAV9SRV2"/>